<accession>A0A654KIY1</accession>
<dbReference type="EC" id="3.1.11.2" evidence="10"/>
<feature type="binding site" evidence="7">
    <location>
        <position position="250"/>
    </location>
    <ligand>
        <name>Mg(2+)</name>
        <dbReference type="ChEBI" id="CHEBI:18420"/>
        <label>1</label>
    </ligand>
</feature>
<dbReference type="InterPro" id="IPR037493">
    <property type="entry name" value="ExoIII-like"/>
</dbReference>
<evidence type="ECO:0000256" key="4">
    <source>
        <dbReference type="ARBA" id="ARBA00022801"/>
    </source>
</evidence>
<evidence type="ECO:0000256" key="1">
    <source>
        <dbReference type="ARBA" id="ARBA00001936"/>
    </source>
</evidence>
<dbReference type="InterPro" id="IPR020848">
    <property type="entry name" value="AP_endonuclease_F1_CS"/>
</dbReference>
<feature type="binding site" evidence="7">
    <location>
        <position position="154"/>
    </location>
    <ligand>
        <name>Mg(2+)</name>
        <dbReference type="ChEBI" id="CHEBI:18420"/>
        <label>1</label>
    </ligand>
</feature>
<dbReference type="InterPro" id="IPR005135">
    <property type="entry name" value="Endo/exonuclease/phosphatase"/>
</dbReference>
<feature type="binding site" evidence="7">
    <location>
        <position position="10"/>
    </location>
    <ligand>
        <name>Mg(2+)</name>
        <dbReference type="ChEBI" id="CHEBI:18420"/>
        <label>1</label>
    </ligand>
</feature>
<dbReference type="InterPro" id="IPR004808">
    <property type="entry name" value="AP_endonuc_1"/>
</dbReference>
<dbReference type="Gene3D" id="3.60.10.10">
    <property type="entry name" value="Endonuclease/exonuclease/phosphatase"/>
    <property type="match status" value="1"/>
</dbReference>
<proteinExistence type="inferred from homology"/>
<feature type="active site" description="Proton donor/acceptor" evidence="6">
    <location>
        <position position="152"/>
    </location>
</feature>
<dbReference type="Pfam" id="PF03372">
    <property type="entry name" value="Exo_endo_phos"/>
    <property type="match status" value="1"/>
</dbReference>
<evidence type="ECO:0000256" key="2">
    <source>
        <dbReference type="ARBA" id="ARBA00007092"/>
    </source>
</evidence>
<dbReference type="NCBIfam" id="TIGR00195">
    <property type="entry name" value="exoDNase_III"/>
    <property type="match status" value="1"/>
</dbReference>
<keyword evidence="3 7" id="KW-0479">Metal-binding</keyword>
<sequence length="260" mass="30032">MVTLTVASWNVNSLNVRLDQVLDWLREFDVDLLCLQELKMESQKIDSSLFESIGYGIYALGQKTYNGVALISKHPITDLVENLPNYEDPQKRLLAGTLSIDKKQVRIVNVYCPNGSDLESPKFSYKMEWFSALRTYIEDQLNTNENLILTGDFNIAPKDEDIHPKYLGPILISPQERAHFEALLDLGLVDTFRLFEQEQNSFSWWDYRQFGFKRNAGLRIDHILASSSLGKKCYKSWIDKKQRAHERPSDHAPVLAEFKL</sequence>
<protein>
    <submittedName>
        <fullName evidence="10">Exodeoxyribonuclease III</fullName>
        <ecNumber evidence="10">3.1.11.2</ecNumber>
    </submittedName>
</protein>
<evidence type="ECO:0000256" key="5">
    <source>
        <dbReference type="ARBA" id="ARBA00022842"/>
    </source>
</evidence>
<feature type="binding site" evidence="7">
    <location>
        <position position="37"/>
    </location>
    <ligand>
        <name>Mg(2+)</name>
        <dbReference type="ChEBI" id="CHEBI:18420"/>
        <label>1</label>
    </ligand>
</feature>
<reference evidence="10 11" key="1">
    <citation type="journal article" date="2011" name="J. Bacteriol.">
        <title>Genome sequence of Taylorella equigenitalis MCE9, the causative agent of contagious equine metritis.</title>
        <authorList>
            <person name="Hebert L."/>
            <person name="Moumen B."/>
            <person name="Duquesne F."/>
            <person name="Breuil M.F."/>
            <person name="Laugier C."/>
            <person name="Batto J.M."/>
            <person name="Renault P."/>
            <person name="Petry S."/>
        </authorList>
    </citation>
    <scope>NUCLEOTIDE SEQUENCE [LARGE SCALE GENOMIC DNA]</scope>
    <source>
        <strain evidence="10 11">MCE9</strain>
    </source>
</reference>
<dbReference type="KEGG" id="teq:TEQUI_1451"/>
<evidence type="ECO:0000256" key="6">
    <source>
        <dbReference type="PIRSR" id="PIRSR604808-1"/>
    </source>
</evidence>
<keyword evidence="5 7" id="KW-0460">Magnesium</keyword>
<feature type="site" description="Interaction with DNA substrate" evidence="8">
    <location>
        <position position="251"/>
    </location>
</feature>
<dbReference type="PROSITE" id="PS00728">
    <property type="entry name" value="AP_NUCLEASE_F1_3"/>
    <property type="match status" value="1"/>
</dbReference>
<dbReference type="GO" id="GO:0003677">
    <property type="term" value="F:DNA binding"/>
    <property type="evidence" value="ECO:0007669"/>
    <property type="project" value="InterPro"/>
</dbReference>
<dbReference type="AlphaFoldDB" id="A0A654KIY1"/>
<comment type="cofactor">
    <cofactor evidence="1">
        <name>Mn(2+)</name>
        <dbReference type="ChEBI" id="CHEBI:29035"/>
    </cofactor>
</comment>
<evidence type="ECO:0000256" key="3">
    <source>
        <dbReference type="ARBA" id="ARBA00022723"/>
    </source>
</evidence>
<evidence type="ECO:0000256" key="8">
    <source>
        <dbReference type="PIRSR" id="PIRSR604808-3"/>
    </source>
</evidence>
<feature type="binding site" evidence="7">
    <location>
        <position position="152"/>
    </location>
    <ligand>
        <name>Mg(2+)</name>
        <dbReference type="ChEBI" id="CHEBI:18420"/>
        <label>1</label>
    </ligand>
</feature>
<dbReference type="InterPro" id="IPR036691">
    <property type="entry name" value="Endo/exonu/phosph_ase_sf"/>
</dbReference>
<evidence type="ECO:0000259" key="9">
    <source>
        <dbReference type="Pfam" id="PF03372"/>
    </source>
</evidence>
<evidence type="ECO:0000313" key="11">
    <source>
        <dbReference type="Proteomes" id="UP000007472"/>
    </source>
</evidence>
<dbReference type="GO" id="GO:0046872">
    <property type="term" value="F:metal ion binding"/>
    <property type="evidence" value="ECO:0007669"/>
    <property type="project" value="UniProtKB-KW"/>
</dbReference>
<feature type="domain" description="Endonuclease/exonuclease/phosphatase" evidence="9">
    <location>
        <begin position="7"/>
        <end position="251"/>
    </location>
</feature>
<comment type="cofactor">
    <cofactor evidence="7">
        <name>Mg(2+)</name>
        <dbReference type="ChEBI" id="CHEBI:18420"/>
    </cofactor>
    <cofactor evidence="7">
        <name>Mn(2+)</name>
        <dbReference type="ChEBI" id="CHEBI:29035"/>
    </cofactor>
    <text evidence="7">Probably binds two magnesium or manganese ions per subunit.</text>
</comment>
<comment type="similarity">
    <text evidence="2">Belongs to the DNA repair enzymes AP/ExoA family.</text>
</comment>
<gene>
    <name evidence="10" type="ordered locus">TEQUI_1451</name>
</gene>
<name>A0A654KIY1_TAYEM</name>
<evidence type="ECO:0000313" key="10">
    <source>
        <dbReference type="EMBL" id="ADU92365.1"/>
    </source>
</evidence>
<feature type="active site" description="Proton acceptor" evidence="6">
    <location>
        <position position="251"/>
    </location>
</feature>
<dbReference type="NCBIfam" id="TIGR00633">
    <property type="entry name" value="xth"/>
    <property type="match status" value="1"/>
</dbReference>
<dbReference type="CDD" id="cd09086">
    <property type="entry name" value="ExoIII-like_AP-endo"/>
    <property type="match status" value="1"/>
</dbReference>
<dbReference type="GO" id="GO:0006281">
    <property type="term" value="P:DNA repair"/>
    <property type="evidence" value="ECO:0007669"/>
    <property type="project" value="InterPro"/>
</dbReference>
<dbReference type="PANTHER" id="PTHR43250:SF2">
    <property type="entry name" value="EXODEOXYRIBONUCLEASE III"/>
    <property type="match status" value="1"/>
</dbReference>
<feature type="active site" evidence="6">
    <location>
        <position position="111"/>
    </location>
</feature>
<dbReference type="GO" id="GO:0004519">
    <property type="term" value="F:endonuclease activity"/>
    <property type="evidence" value="ECO:0007669"/>
    <property type="project" value="InterPro"/>
</dbReference>
<feature type="site" description="Transition state stabilizer" evidence="8">
    <location>
        <position position="154"/>
    </location>
</feature>
<dbReference type="EMBL" id="CP002456">
    <property type="protein sequence ID" value="ADU92365.1"/>
    <property type="molecule type" value="Genomic_DNA"/>
</dbReference>
<dbReference type="GO" id="GO:0008311">
    <property type="term" value="F:double-stranded DNA 3'-5' DNA exonuclease activity"/>
    <property type="evidence" value="ECO:0007669"/>
    <property type="project" value="UniProtKB-EC"/>
</dbReference>
<dbReference type="SUPFAM" id="SSF56219">
    <property type="entry name" value="DNase I-like"/>
    <property type="match status" value="1"/>
</dbReference>
<dbReference type="Proteomes" id="UP000007472">
    <property type="component" value="Chromosome"/>
</dbReference>
<keyword evidence="4 10" id="KW-0378">Hydrolase</keyword>
<feature type="binding site" evidence="7">
    <location>
        <position position="251"/>
    </location>
    <ligand>
        <name>Mg(2+)</name>
        <dbReference type="ChEBI" id="CHEBI:18420"/>
        <label>1</label>
    </ligand>
</feature>
<keyword evidence="7" id="KW-0464">Manganese</keyword>
<dbReference type="PROSITE" id="PS51435">
    <property type="entry name" value="AP_NUCLEASE_F1_4"/>
    <property type="match status" value="1"/>
</dbReference>
<evidence type="ECO:0000256" key="7">
    <source>
        <dbReference type="PIRSR" id="PIRSR604808-2"/>
    </source>
</evidence>
<organism evidence="10 11">
    <name type="scientific">Taylorella equigenitalis (strain MCE9)</name>
    <dbReference type="NCBI Taxonomy" id="937774"/>
    <lineage>
        <taxon>Bacteria</taxon>
        <taxon>Pseudomonadati</taxon>
        <taxon>Pseudomonadota</taxon>
        <taxon>Betaproteobacteria</taxon>
        <taxon>Burkholderiales</taxon>
        <taxon>Alcaligenaceae</taxon>
        <taxon>Taylorella</taxon>
    </lineage>
</organism>
<feature type="site" description="Important for catalytic activity" evidence="8">
    <location>
        <position position="221"/>
    </location>
</feature>
<dbReference type="PANTHER" id="PTHR43250">
    <property type="entry name" value="EXODEOXYRIBONUCLEASE III"/>
    <property type="match status" value="1"/>
</dbReference>